<reference evidence="2" key="1">
    <citation type="submission" date="2015-06" db="EMBL/GenBank/DDBJ databases">
        <title>New insights into the roles of widespread benthic archaea in carbon and nitrogen cycling.</title>
        <authorList>
            <person name="Lazar C.S."/>
            <person name="Baker B.J."/>
            <person name="Seitz K.W."/>
            <person name="Hyde A.S."/>
            <person name="Dick G.J."/>
            <person name="Hinrichs K.-U."/>
            <person name="Teske A.P."/>
        </authorList>
    </citation>
    <scope>NUCLEOTIDE SEQUENCE [LARGE SCALE GENOMIC DNA]</scope>
</reference>
<dbReference type="SUPFAM" id="SSF47323">
    <property type="entry name" value="Anticodon-binding domain of a subclass of class I aminoacyl-tRNA synthetases"/>
    <property type="match status" value="1"/>
</dbReference>
<dbReference type="AlphaFoldDB" id="A0A0M0BVV3"/>
<comment type="caution">
    <text evidence="1">The sequence shown here is derived from an EMBL/GenBank/DDBJ whole genome shotgun (WGS) entry which is preliminary data.</text>
</comment>
<organism evidence="1 2">
    <name type="scientific">miscellaneous Crenarchaeota group-1 archaeon SG8-32-3</name>
    <dbReference type="NCBI Taxonomy" id="1685125"/>
    <lineage>
        <taxon>Archaea</taxon>
        <taxon>Candidatus Bathyarchaeota</taxon>
        <taxon>MCG-1</taxon>
    </lineage>
</organism>
<name>A0A0M0BVV3_9ARCH</name>
<evidence type="ECO:0000313" key="1">
    <source>
        <dbReference type="EMBL" id="KON32311.1"/>
    </source>
</evidence>
<dbReference type="Gene3D" id="1.10.730.10">
    <property type="entry name" value="Isoleucyl-tRNA Synthetase, Domain 1"/>
    <property type="match status" value="1"/>
</dbReference>
<sequence>MNQNRTREQAMQLLNTGLRVPPIGAGKQAVVYVSAIDAVTPLTVAAARRLAFAKAEVELLTQFGFQVRCHGLFADYGDSVNNLVLSIWLRYLELCGEEVPHIEGCYQGDYIFDFAATVHRNFGNRLAVAASEVTAVLTAGGDRFARMRSWLGDEALSTIKQIGLQGINRDIASDLQQIGLTVSHWQQTSALAGTSALKAGIRQLESAGLVQTEAGVLYLNLPGTPKILLHTETSPTLFALQLADFLVFAKDCKDSDLNICIFDIDQGNEIKRFQQCAQRLGFPIVLLEKPILSPQLFESGELVHTSPLAEDFVSFREVRQTVGWHDLLWQFAVHRSDEAIRIDLSGGHAAGHTICDGLFQSATNDAQIELADLTQILMANKPQDLQAILKIIAEFPITVDRASRVLEPAFIVIYYRKLCESILTYYNNHQLEVSEAGQTASSVVTAIITKIQGLTDITQQLTGLNN</sequence>
<dbReference type="PATRIC" id="fig|1685125.3.peg.117"/>
<protein>
    <submittedName>
        <fullName evidence="1">Uncharacterized protein</fullName>
    </submittedName>
</protein>
<proteinExistence type="predicted"/>
<dbReference type="SUPFAM" id="SSF52374">
    <property type="entry name" value="Nucleotidylyl transferase"/>
    <property type="match status" value="1"/>
</dbReference>
<dbReference type="InterPro" id="IPR014729">
    <property type="entry name" value="Rossmann-like_a/b/a_fold"/>
</dbReference>
<dbReference type="GO" id="GO:0005524">
    <property type="term" value="F:ATP binding"/>
    <property type="evidence" value="ECO:0007669"/>
    <property type="project" value="InterPro"/>
</dbReference>
<accession>A0A0M0BVV3</accession>
<dbReference type="GO" id="GO:0004812">
    <property type="term" value="F:aminoacyl-tRNA ligase activity"/>
    <property type="evidence" value="ECO:0007669"/>
    <property type="project" value="InterPro"/>
</dbReference>
<dbReference type="GO" id="GO:0006418">
    <property type="term" value="P:tRNA aminoacylation for protein translation"/>
    <property type="evidence" value="ECO:0007669"/>
    <property type="project" value="InterPro"/>
</dbReference>
<dbReference type="EMBL" id="LFWV01000005">
    <property type="protein sequence ID" value="KON32311.1"/>
    <property type="molecule type" value="Genomic_DNA"/>
</dbReference>
<gene>
    <name evidence="1" type="ORF">AC478_00585</name>
</gene>
<evidence type="ECO:0000313" key="2">
    <source>
        <dbReference type="Proteomes" id="UP000054016"/>
    </source>
</evidence>
<dbReference type="Gene3D" id="3.40.50.620">
    <property type="entry name" value="HUPs"/>
    <property type="match status" value="1"/>
</dbReference>
<dbReference type="InterPro" id="IPR009080">
    <property type="entry name" value="tRNAsynth_Ia_anticodon-bd"/>
</dbReference>
<dbReference type="Proteomes" id="UP000054016">
    <property type="component" value="Unassembled WGS sequence"/>
</dbReference>